<feature type="region of interest" description="Disordered" evidence="1">
    <location>
        <begin position="423"/>
        <end position="692"/>
    </location>
</feature>
<dbReference type="GO" id="GO:0005737">
    <property type="term" value="C:cytoplasm"/>
    <property type="evidence" value="ECO:0007669"/>
    <property type="project" value="TreeGrafter"/>
</dbReference>
<dbReference type="GO" id="GO:0005524">
    <property type="term" value="F:ATP binding"/>
    <property type="evidence" value="ECO:0007669"/>
    <property type="project" value="InterPro"/>
</dbReference>
<dbReference type="EnsemblMetazoa" id="AFAF010782-RA">
    <property type="protein sequence ID" value="AFAF010782-PA"/>
    <property type="gene ID" value="AFAF010782"/>
</dbReference>
<feature type="compositionally biased region" description="Basic and acidic residues" evidence="1">
    <location>
        <begin position="452"/>
        <end position="465"/>
    </location>
</feature>
<dbReference type="InterPro" id="IPR053235">
    <property type="entry name" value="Ser_Thr_kinase"/>
</dbReference>
<proteinExistence type="predicted"/>
<reference evidence="3" key="2">
    <citation type="submission" date="2020-05" db="UniProtKB">
        <authorList>
            <consortium name="EnsemblMetazoa"/>
        </authorList>
    </citation>
    <scope>IDENTIFICATION</scope>
    <source>
        <strain evidence="3">FAR1</strain>
    </source>
</reference>
<feature type="region of interest" description="Disordered" evidence="1">
    <location>
        <begin position="1"/>
        <end position="103"/>
    </location>
</feature>
<dbReference type="GO" id="GO:0004674">
    <property type="term" value="F:protein serine/threonine kinase activity"/>
    <property type="evidence" value="ECO:0007669"/>
    <property type="project" value="TreeGrafter"/>
</dbReference>
<evidence type="ECO:0000259" key="2">
    <source>
        <dbReference type="PROSITE" id="PS50011"/>
    </source>
</evidence>
<dbReference type="PANTHER" id="PTHR24361">
    <property type="entry name" value="MITOGEN-ACTIVATED KINASE KINASE KINASE"/>
    <property type="match status" value="1"/>
</dbReference>
<feature type="compositionally biased region" description="Basic and acidic residues" evidence="1">
    <location>
        <begin position="1"/>
        <end position="15"/>
    </location>
</feature>
<dbReference type="SMART" id="SM00220">
    <property type="entry name" value="S_TKc"/>
    <property type="match status" value="1"/>
</dbReference>
<feature type="domain" description="Protein kinase" evidence="2">
    <location>
        <begin position="117"/>
        <end position="423"/>
    </location>
</feature>
<organism evidence="3 4">
    <name type="scientific">Anopheles farauti</name>
    <dbReference type="NCBI Taxonomy" id="69004"/>
    <lineage>
        <taxon>Eukaryota</taxon>
        <taxon>Metazoa</taxon>
        <taxon>Ecdysozoa</taxon>
        <taxon>Arthropoda</taxon>
        <taxon>Hexapoda</taxon>
        <taxon>Insecta</taxon>
        <taxon>Pterygota</taxon>
        <taxon>Neoptera</taxon>
        <taxon>Endopterygota</taxon>
        <taxon>Diptera</taxon>
        <taxon>Nematocera</taxon>
        <taxon>Culicoidea</taxon>
        <taxon>Culicidae</taxon>
        <taxon>Anophelinae</taxon>
        <taxon>Anopheles</taxon>
    </lineage>
</organism>
<dbReference type="SUPFAM" id="SSF56112">
    <property type="entry name" value="Protein kinase-like (PK-like)"/>
    <property type="match status" value="1"/>
</dbReference>
<evidence type="ECO:0000313" key="3">
    <source>
        <dbReference type="EnsemblMetazoa" id="AFAF010782-PA"/>
    </source>
</evidence>
<feature type="compositionally biased region" description="Polar residues" evidence="1">
    <location>
        <begin position="622"/>
        <end position="635"/>
    </location>
</feature>
<reference evidence="4" key="1">
    <citation type="submission" date="2014-01" db="EMBL/GenBank/DDBJ databases">
        <title>The Genome Sequence of Anopheles farauti FAR1 (V2).</title>
        <authorList>
            <consortium name="The Broad Institute Genomics Platform"/>
            <person name="Neafsey D.E."/>
            <person name="Besansky N."/>
            <person name="Howell P."/>
            <person name="Walton C."/>
            <person name="Young S.K."/>
            <person name="Zeng Q."/>
            <person name="Gargeya S."/>
            <person name="Fitzgerald M."/>
            <person name="Haas B."/>
            <person name="Abouelleil A."/>
            <person name="Allen A.W."/>
            <person name="Alvarado L."/>
            <person name="Arachchi H.M."/>
            <person name="Berlin A.M."/>
            <person name="Chapman S.B."/>
            <person name="Gainer-Dewar J."/>
            <person name="Goldberg J."/>
            <person name="Griggs A."/>
            <person name="Gujja S."/>
            <person name="Hansen M."/>
            <person name="Howarth C."/>
            <person name="Imamovic A."/>
            <person name="Ireland A."/>
            <person name="Larimer J."/>
            <person name="McCowan C."/>
            <person name="Murphy C."/>
            <person name="Pearson M."/>
            <person name="Poon T.W."/>
            <person name="Priest M."/>
            <person name="Roberts A."/>
            <person name="Saif S."/>
            <person name="Shea T."/>
            <person name="Sisk P."/>
            <person name="Sykes S."/>
            <person name="Wortman J."/>
            <person name="Nusbaum C."/>
            <person name="Birren B."/>
        </authorList>
    </citation>
    <scope>NUCLEOTIDE SEQUENCE [LARGE SCALE GENOMIC DNA]</scope>
    <source>
        <strain evidence="4">FAR1</strain>
    </source>
</reference>
<evidence type="ECO:0000256" key="1">
    <source>
        <dbReference type="SAM" id="MobiDB-lite"/>
    </source>
</evidence>
<dbReference type="PROSITE" id="PS50011">
    <property type="entry name" value="PROTEIN_KINASE_DOM"/>
    <property type="match status" value="1"/>
</dbReference>
<keyword evidence="4" id="KW-1185">Reference proteome</keyword>
<name>A0A182QID9_9DIPT</name>
<dbReference type="Gene3D" id="1.10.510.10">
    <property type="entry name" value="Transferase(Phosphotransferase) domain 1"/>
    <property type="match status" value="1"/>
</dbReference>
<dbReference type="InterPro" id="IPR011009">
    <property type="entry name" value="Kinase-like_dom_sf"/>
</dbReference>
<accession>A0A182QID9</accession>
<dbReference type="InterPro" id="IPR000719">
    <property type="entry name" value="Prot_kinase_dom"/>
</dbReference>
<sequence>MDREDAKKQGVKDVDIFDDDDDDDDDEEIVTDYGCIASEGLFHHEDEDEEGDAYRYDKYEDDRLADEEEDEEFDEEEDDEFIDEEEYDEEYEQGEIDPSSPVPMVRSIKTTETLPLTPFMQRLGFGTGVQVMRVKRTLNSGADRSPWAIKMLCPRKESSATINERLVQEAEILRELNHPNIVGFRGHGEISADHTYLAMEYCSLTLGNVLEERFNEELGPLEVPNASKVVVNVLSALVYLHTKALLIHGDIKSYNVLIKNDYEMVKLCDFGVSIKVTPDGKIDRAANPDAHYIGTSLWLPPEMLPHSGQEHHEVSTKSDMFAFGLLVYEMLVCTPPHTYPGLQDGYVSYPSEVIMMRQTSSKPVQEAASKPRKLEMSVTLTDDDDDDDDVQIVQDTDEECAPSTKSLKRGITETSGGDVEVVISPKKAKSVPTDGEQPVEEQTSEQEGEVANVREKNADQEKEGEPDSEAGIASAQEGKRIDAFDKEANQVEKQDKEEATETNVEEKATERKIEEEATERKVEEEATERKVEEDATGRKVEEDATGRKVEEEATERKIDSEDATVKKADEYSVKIADEVEATEKPADVEASEKTEAKEKASEQVEATVPPENKTPIEALPVSSETEIGQSASNAEDTPAPPNDDEKKEAGGNAAPQEADIIYTISDSEDDEPSSPKGIILEVSDDDESDYDGEREVGEITYEEGVEYESTFLNYNHMGTRPPIPSEVTLGPDYGGLLTVFHACTEPSPLDRPSAATLLEAFRQELNSGAVDSTDDGGKNPKEPAAAAIAVDTEANAEIVQLLRNELAKE</sequence>
<dbReference type="Pfam" id="PF00069">
    <property type="entry name" value="Pkinase"/>
    <property type="match status" value="1"/>
</dbReference>
<dbReference type="EMBL" id="AXCN02001305">
    <property type="status" value="NOT_ANNOTATED_CDS"/>
    <property type="molecule type" value="Genomic_DNA"/>
</dbReference>
<dbReference type="VEuPathDB" id="VectorBase:AFAF010782"/>
<feature type="region of interest" description="Disordered" evidence="1">
    <location>
        <begin position="399"/>
        <end position="418"/>
    </location>
</feature>
<dbReference type="InterPro" id="IPR008271">
    <property type="entry name" value="Ser/Thr_kinase_AS"/>
</dbReference>
<feature type="compositionally biased region" description="Basic and acidic residues" evidence="1">
    <location>
        <begin position="52"/>
        <end position="62"/>
    </location>
</feature>
<dbReference type="STRING" id="69004.A0A182QID9"/>
<dbReference type="PROSITE" id="PS00108">
    <property type="entry name" value="PROTEIN_KINASE_ST"/>
    <property type="match status" value="1"/>
</dbReference>
<evidence type="ECO:0000313" key="4">
    <source>
        <dbReference type="Proteomes" id="UP000075886"/>
    </source>
</evidence>
<feature type="compositionally biased region" description="Acidic residues" evidence="1">
    <location>
        <begin position="437"/>
        <end position="448"/>
    </location>
</feature>
<feature type="compositionally biased region" description="Acidic residues" evidence="1">
    <location>
        <begin position="63"/>
        <end position="95"/>
    </location>
</feature>
<dbReference type="Proteomes" id="UP000075886">
    <property type="component" value="Unassembled WGS sequence"/>
</dbReference>
<feature type="compositionally biased region" description="Acidic residues" evidence="1">
    <location>
        <begin position="16"/>
        <end position="30"/>
    </location>
</feature>
<feature type="compositionally biased region" description="Basic and acidic residues" evidence="1">
    <location>
        <begin position="477"/>
        <end position="602"/>
    </location>
</feature>
<dbReference type="AlphaFoldDB" id="A0A182QID9"/>
<protein>
    <recommendedName>
        <fullName evidence="2">Protein kinase domain-containing protein</fullName>
    </recommendedName>
</protein>